<dbReference type="OrthoDB" id="9782387at2"/>
<evidence type="ECO:0000256" key="3">
    <source>
        <dbReference type="ARBA" id="ARBA00022691"/>
    </source>
</evidence>
<dbReference type="STRING" id="1391654.AKJ09_07839"/>
<dbReference type="PIRSF" id="PIRSF037420">
    <property type="entry name" value="PQQ_syn_pqqE"/>
    <property type="match status" value="1"/>
</dbReference>
<dbReference type="PANTHER" id="PTHR11228:SF7">
    <property type="entry name" value="PQQA PEPTIDE CYCLASE"/>
    <property type="match status" value="1"/>
</dbReference>
<evidence type="ECO:0000313" key="9">
    <source>
        <dbReference type="Proteomes" id="UP000064967"/>
    </source>
</evidence>
<keyword evidence="9" id="KW-1185">Reference proteome</keyword>
<dbReference type="KEGG" id="llu:AKJ09_07839"/>
<dbReference type="PROSITE" id="PS51918">
    <property type="entry name" value="RADICAL_SAM"/>
    <property type="match status" value="1"/>
</dbReference>
<dbReference type="SFLD" id="SFLDG01067">
    <property type="entry name" value="SPASM/twitch_domain_containing"/>
    <property type="match status" value="1"/>
</dbReference>
<evidence type="ECO:0000256" key="6">
    <source>
        <dbReference type="ARBA" id="ARBA00023014"/>
    </source>
</evidence>
<evidence type="ECO:0000256" key="4">
    <source>
        <dbReference type="ARBA" id="ARBA00022723"/>
    </source>
</evidence>
<comment type="cofactor">
    <cofactor evidence="1">
        <name>[4Fe-4S] cluster</name>
        <dbReference type="ChEBI" id="CHEBI:49883"/>
    </cofactor>
</comment>
<keyword evidence="4" id="KW-0479">Metal-binding</keyword>
<dbReference type="GO" id="GO:0046872">
    <property type="term" value="F:metal ion binding"/>
    <property type="evidence" value="ECO:0007669"/>
    <property type="project" value="UniProtKB-KW"/>
</dbReference>
<dbReference type="NCBIfam" id="TIGR04085">
    <property type="entry name" value="rSAM_more_4Fe4S"/>
    <property type="match status" value="1"/>
</dbReference>
<keyword evidence="6" id="KW-0411">Iron-sulfur</keyword>
<evidence type="ECO:0000256" key="2">
    <source>
        <dbReference type="ARBA" id="ARBA00022485"/>
    </source>
</evidence>
<evidence type="ECO:0000259" key="7">
    <source>
        <dbReference type="PROSITE" id="PS51918"/>
    </source>
</evidence>
<dbReference type="Proteomes" id="UP000064967">
    <property type="component" value="Chromosome"/>
</dbReference>
<evidence type="ECO:0000256" key="5">
    <source>
        <dbReference type="ARBA" id="ARBA00023004"/>
    </source>
</evidence>
<keyword evidence="3" id="KW-0949">S-adenosyl-L-methionine</keyword>
<dbReference type="RefSeq" id="WP_146652332.1">
    <property type="nucleotide sequence ID" value="NZ_CP012333.1"/>
</dbReference>
<dbReference type="PANTHER" id="PTHR11228">
    <property type="entry name" value="RADICAL SAM DOMAIN PROTEIN"/>
    <property type="match status" value="1"/>
</dbReference>
<evidence type="ECO:0000256" key="1">
    <source>
        <dbReference type="ARBA" id="ARBA00001966"/>
    </source>
</evidence>
<proteinExistence type="predicted"/>
<reference evidence="8 9" key="1">
    <citation type="submission" date="2015-08" db="EMBL/GenBank/DDBJ databases">
        <authorList>
            <person name="Babu N.S."/>
            <person name="Beckwith C.J."/>
            <person name="Beseler K.G."/>
            <person name="Brison A."/>
            <person name="Carone J.V."/>
            <person name="Caskin T.P."/>
            <person name="Diamond M."/>
            <person name="Durham M.E."/>
            <person name="Foxe J.M."/>
            <person name="Go M."/>
            <person name="Henderson B.A."/>
            <person name="Jones I.B."/>
            <person name="McGettigan J.A."/>
            <person name="Micheletti S.J."/>
            <person name="Nasrallah M.E."/>
            <person name="Ortiz D."/>
            <person name="Piller C.R."/>
            <person name="Privatt S.R."/>
            <person name="Schneider S.L."/>
            <person name="Sharp S."/>
            <person name="Smith T.C."/>
            <person name="Stanton J.D."/>
            <person name="Ullery H.E."/>
            <person name="Wilson R.J."/>
            <person name="Serrano M.G."/>
            <person name="Buck G."/>
            <person name="Lee V."/>
            <person name="Wang Y."/>
            <person name="Carvalho R."/>
            <person name="Voegtly L."/>
            <person name="Shi R."/>
            <person name="Duckworth R."/>
            <person name="Johnson A."/>
            <person name="Loviza R."/>
            <person name="Walstead R."/>
            <person name="Shah Z."/>
            <person name="Kiflezghi M."/>
            <person name="Wade K."/>
            <person name="Ball S.L."/>
            <person name="Bradley K.W."/>
            <person name="Asai D.J."/>
            <person name="Bowman C.A."/>
            <person name="Russell D.A."/>
            <person name="Pope W.H."/>
            <person name="Jacobs-Sera D."/>
            <person name="Hendrix R.W."/>
            <person name="Hatfull G.F."/>
        </authorList>
    </citation>
    <scope>NUCLEOTIDE SEQUENCE [LARGE SCALE GENOMIC DNA]</scope>
    <source>
        <strain evidence="8 9">DSM 27648</strain>
    </source>
</reference>
<dbReference type="InterPro" id="IPR058240">
    <property type="entry name" value="rSAM_sf"/>
</dbReference>
<dbReference type="Gene3D" id="3.20.20.70">
    <property type="entry name" value="Aldolase class I"/>
    <property type="match status" value="1"/>
</dbReference>
<sequence>MIVRYESWGAWVKLERQPALIALDREGVRALGLDGGSVWTSPASVSTAPIEVHLAVTSRCAAGCEGCYLDARPDGVEPAREVIERALDGLQKAGVFTVAFGGGEPTLRDDLGALADAARARGITPVVTTSGIGLGKKKIENLRAFAQVNVSYDGPDEAYADVRGFEGAHVAESAIQRLREAGIEVGVNVVLTRSTFGRLSETVRRAVALGAKEVQLLRYKPQGRARSLDYFAKRLTPEQSDSLGSVLRSLAAEHDDRVRIRIDCALVPFLSADPELYDTPERLARWGIFGCEAGSNLAATRVDGHVSPCSFAAPTSLHIEKLAGGWRDEPGFASFRRHADAPPEPCASCNIRSVCRGGCKVVTEYLDGSFGADRECPRVRKTGPS</sequence>
<dbReference type="InterPro" id="IPR013785">
    <property type="entry name" value="Aldolase_TIM"/>
</dbReference>
<organism evidence="8 9">
    <name type="scientific">Labilithrix luteola</name>
    <dbReference type="NCBI Taxonomy" id="1391654"/>
    <lineage>
        <taxon>Bacteria</taxon>
        <taxon>Pseudomonadati</taxon>
        <taxon>Myxococcota</taxon>
        <taxon>Polyangia</taxon>
        <taxon>Polyangiales</taxon>
        <taxon>Labilitrichaceae</taxon>
        <taxon>Labilithrix</taxon>
    </lineage>
</organism>
<feature type="domain" description="Radical SAM core" evidence="7">
    <location>
        <begin position="46"/>
        <end position="253"/>
    </location>
</feature>
<dbReference type="InterPro" id="IPR023885">
    <property type="entry name" value="4Fe4S-binding_SPASM_dom"/>
</dbReference>
<keyword evidence="2" id="KW-0004">4Fe-4S</keyword>
<dbReference type="Pfam" id="PF04055">
    <property type="entry name" value="Radical_SAM"/>
    <property type="match status" value="1"/>
</dbReference>
<dbReference type="CDD" id="cd01335">
    <property type="entry name" value="Radical_SAM"/>
    <property type="match status" value="1"/>
</dbReference>
<dbReference type="GO" id="GO:0003824">
    <property type="term" value="F:catalytic activity"/>
    <property type="evidence" value="ECO:0007669"/>
    <property type="project" value="InterPro"/>
</dbReference>
<dbReference type="GO" id="GO:0051539">
    <property type="term" value="F:4 iron, 4 sulfur cluster binding"/>
    <property type="evidence" value="ECO:0007669"/>
    <property type="project" value="UniProtKB-KW"/>
</dbReference>
<name>A0A0K1Q5S0_9BACT</name>
<gene>
    <name evidence="8" type="ORF">AKJ09_07839</name>
</gene>
<dbReference type="InterPro" id="IPR007197">
    <property type="entry name" value="rSAM"/>
</dbReference>
<dbReference type="EMBL" id="CP012333">
    <property type="protein sequence ID" value="AKV01176.1"/>
    <property type="molecule type" value="Genomic_DNA"/>
</dbReference>
<dbReference type="AlphaFoldDB" id="A0A0K1Q5S0"/>
<dbReference type="InterPro" id="IPR050377">
    <property type="entry name" value="Radical_SAM_PqqE_MftC-like"/>
</dbReference>
<protein>
    <submittedName>
        <fullName evidence="8">Radical SAM domain heme biosynthesis protein</fullName>
    </submittedName>
</protein>
<evidence type="ECO:0000313" key="8">
    <source>
        <dbReference type="EMBL" id="AKV01176.1"/>
    </source>
</evidence>
<dbReference type="PATRIC" id="fig|1391654.3.peg.7947"/>
<dbReference type="SFLD" id="SFLDS00029">
    <property type="entry name" value="Radical_SAM"/>
    <property type="match status" value="1"/>
</dbReference>
<accession>A0A0K1Q5S0</accession>
<dbReference type="SUPFAM" id="SSF102114">
    <property type="entry name" value="Radical SAM enzymes"/>
    <property type="match status" value="1"/>
</dbReference>
<dbReference type="InterPro" id="IPR017200">
    <property type="entry name" value="PqqE-like"/>
</dbReference>
<keyword evidence="5" id="KW-0408">Iron</keyword>